<gene>
    <name evidence="1" type="ORF">L227DRAFT_561298</name>
</gene>
<dbReference type="STRING" id="1328759.A0A5C2SJ44"/>
<name>A0A5C2SJ44_9APHY</name>
<dbReference type="Proteomes" id="UP000313359">
    <property type="component" value="Unassembled WGS sequence"/>
</dbReference>
<sequence>MSSVAAPQGHWLSDCLCELMSSPHVSMPPHGGMHMGPGPVDMFTVRFNQYFMPEAHGTICGHAVDREGIKESLLHLQKRWNSEEVKVMQEGGHQGFPLQPSMLSTEVEFTPPGNHMPEVVSAEASVGEQEGQERIRFLKMEGNAALFRV</sequence>
<organism evidence="1 2">
    <name type="scientific">Lentinus tigrinus ALCF2SS1-6</name>
    <dbReference type="NCBI Taxonomy" id="1328759"/>
    <lineage>
        <taxon>Eukaryota</taxon>
        <taxon>Fungi</taxon>
        <taxon>Dikarya</taxon>
        <taxon>Basidiomycota</taxon>
        <taxon>Agaricomycotina</taxon>
        <taxon>Agaricomycetes</taxon>
        <taxon>Polyporales</taxon>
        <taxon>Polyporaceae</taxon>
        <taxon>Lentinus</taxon>
    </lineage>
</organism>
<evidence type="ECO:0000313" key="2">
    <source>
        <dbReference type="Proteomes" id="UP000313359"/>
    </source>
</evidence>
<dbReference type="EMBL" id="ML122255">
    <property type="protein sequence ID" value="RPD63813.1"/>
    <property type="molecule type" value="Genomic_DNA"/>
</dbReference>
<evidence type="ECO:0000313" key="1">
    <source>
        <dbReference type="EMBL" id="RPD63813.1"/>
    </source>
</evidence>
<keyword evidence="2" id="KW-1185">Reference proteome</keyword>
<dbReference type="OrthoDB" id="2789106at2759"/>
<accession>A0A5C2SJ44</accession>
<protein>
    <submittedName>
        <fullName evidence="1">Uncharacterized protein</fullName>
    </submittedName>
</protein>
<proteinExistence type="predicted"/>
<dbReference type="AlphaFoldDB" id="A0A5C2SJ44"/>
<reference evidence="1" key="1">
    <citation type="journal article" date="2018" name="Genome Biol. Evol.">
        <title>Genomics and development of Lentinus tigrinus, a white-rot wood-decaying mushroom with dimorphic fruiting bodies.</title>
        <authorList>
            <person name="Wu B."/>
            <person name="Xu Z."/>
            <person name="Knudson A."/>
            <person name="Carlson A."/>
            <person name="Chen N."/>
            <person name="Kovaka S."/>
            <person name="LaButti K."/>
            <person name="Lipzen A."/>
            <person name="Pennachio C."/>
            <person name="Riley R."/>
            <person name="Schakwitz W."/>
            <person name="Umezawa K."/>
            <person name="Ohm R.A."/>
            <person name="Grigoriev I.V."/>
            <person name="Nagy L.G."/>
            <person name="Gibbons J."/>
            <person name="Hibbett D."/>
        </authorList>
    </citation>
    <scope>NUCLEOTIDE SEQUENCE [LARGE SCALE GENOMIC DNA]</scope>
    <source>
        <strain evidence="1">ALCF2SS1-6</strain>
    </source>
</reference>